<protein>
    <submittedName>
        <fullName evidence="2">Uncharacterized protein</fullName>
    </submittedName>
</protein>
<evidence type="ECO:0000313" key="2">
    <source>
        <dbReference type="EMBL" id="ETL91484.1"/>
    </source>
</evidence>
<accession>W2L3S6</accession>
<feature type="region of interest" description="Disordered" evidence="1">
    <location>
        <begin position="63"/>
        <end position="129"/>
    </location>
</feature>
<sequence>MNAPDEKTFKMLWHELKKTDWDSRRPKGLAEAHVRNPGVKGRLDNWKRGEEYFFVSGLALPEPVADPEVPAPASEPAPPVSCSEPVSLVDDMEPESPLPVNTNTEECPAEGEEESKNDGDTRNDFGPSDSFMAALRSKRLFGDVVDDDVNICEDVVRDEGEDDGVNEEAMDVLAALMEFESDVDSDVEFEDKSDAFQQDDDAMRRLEWRVYDQAHSDELQLDKAAELYSGSFGVTRSAGAYVESPTGMFFLLLSSEATVGAHRQ</sequence>
<proteinExistence type="predicted"/>
<organism evidence="2">
    <name type="scientific">Phytophthora nicotianae</name>
    <name type="common">Potato buckeye rot agent</name>
    <name type="synonym">Phytophthora parasitica</name>
    <dbReference type="NCBI Taxonomy" id="4792"/>
    <lineage>
        <taxon>Eukaryota</taxon>
        <taxon>Sar</taxon>
        <taxon>Stramenopiles</taxon>
        <taxon>Oomycota</taxon>
        <taxon>Peronosporomycetes</taxon>
        <taxon>Peronosporales</taxon>
        <taxon>Peronosporaceae</taxon>
        <taxon>Phytophthora</taxon>
    </lineage>
</organism>
<dbReference type="VEuPathDB" id="FungiDB:PPTG_01809"/>
<reference evidence="2" key="1">
    <citation type="submission" date="2013-11" db="EMBL/GenBank/DDBJ databases">
        <title>The Genome Sequence of Phytophthora parasitica CHvinca01.</title>
        <authorList>
            <consortium name="The Broad Institute Genomics Platform"/>
            <person name="Russ C."/>
            <person name="Tyler B."/>
            <person name="Panabieres F."/>
            <person name="Shan W."/>
            <person name="Tripathy S."/>
            <person name="Grunwald N."/>
            <person name="Machado M."/>
            <person name="Johnson C.S."/>
            <person name="Arredondo F."/>
            <person name="Hong C."/>
            <person name="Coffey M."/>
            <person name="Young S.K."/>
            <person name="Zeng Q."/>
            <person name="Gargeya S."/>
            <person name="Fitzgerald M."/>
            <person name="Abouelleil A."/>
            <person name="Alvarado L."/>
            <person name="Chapman S.B."/>
            <person name="Gainer-Dewar J."/>
            <person name="Goldberg J."/>
            <person name="Griggs A."/>
            <person name="Gujja S."/>
            <person name="Hansen M."/>
            <person name="Howarth C."/>
            <person name="Imamovic A."/>
            <person name="Ireland A."/>
            <person name="Larimer J."/>
            <person name="McCowan C."/>
            <person name="Murphy C."/>
            <person name="Pearson M."/>
            <person name="Poon T.W."/>
            <person name="Priest M."/>
            <person name="Roberts A."/>
            <person name="Saif S."/>
            <person name="Shea T."/>
            <person name="Sykes S."/>
            <person name="Wortman J."/>
            <person name="Nusbaum C."/>
            <person name="Birren B."/>
        </authorList>
    </citation>
    <scope>NUCLEOTIDE SEQUENCE [LARGE SCALE GENOMIC DNA]</scope>
    <source>
        <strain evidence="2">CHvinca01</strain>
    </source>
</reference>
<name>W2L3S6_PHYNI</name>
<dbReference type="OrthoDB" id="128905at2759"/>
<dbReference type="AlphaFoldDB" id="W2L3S6"/>
<dbReference type="EMBL" id="KI680040">
    <property type="protein sequence ID" value="ETL91484.1"/>
    <property type="molecule type" value="Genomic_DNA"/>
</dbReference>
<dbReference type="Proteomes" id="UP000054423">
    <property type="component" value="Unassembled WGS sequence"/>
</dbReference>
<evidence type="ECO:0000256" key="1">
    <source>
        <dbReference type="SAM" id="MobiDB-lite"/>
    </source>
</evidence>
<feature type="compositionally biased region" description="Basic and acidic residues" evidence="1">
    <location>
        <begin position="114"/>
        <end position="123"/>
    </location>
</feature>
<gene>
    <name evidence="2" type="ORF">L917_09973</name>
</gene>
<feature type="compositionally biased region" description="Pro residues" evidence="1">
    <location>
        <begin position="69"/>
        <end position="79"/>
    </location>
</feature>